<dbReference type="EMBL" id="BAAARJ010000021">
    <property type="protein sequence ID" value="GAA2632585.1"/>
    <property type="molecule type" value="Genomic_DNA"/>
</dbReference>
<evidence type="ECO:0000256" key="1">
    <source>
        <dbReference type="SAM" id="SignalP"/>
    </source>
</evidence>
<dbReference type="RefSeq" id="WP_344569677.1">
    <property type="nucleotide sequence ID" value="NZ_BAAARJ010000021.1"/>
</dbReference>
<evidence type="ECO:0000313" key="3">
    <source>
        <dbReference type="Proteomes" id="UP001501447"/>
    </source>
</evidence>
<evidence type="ECO:0000313" key="2">
    <source>
        <dbReference type="EMBL" id="GAA2632585.1"/>
    </source>
</evidence>
<accession>A0ABP6D378</accession>
<organism evidence="2 3">
    <name type="scientific">Streptomyces axinellae</name>
    <dbReference type="NCBI Taxonomy" id="552788"/>
    <lineage>
        <taxon>Bacteria</taxon>
        <taxon>Bacillati</taxon>
        <taxon>Actinomycetota</taxon>
        <taxon>Actinomycetes</taxon>
        <taxon>Kitasatosporales</taxon>
        <taxon>Streptomycetaceae</taxon>
        <taxon>Streptomyces</taxon>
    </lineage>
</organism>
<evidence type="ECO:0008006" key="4">
    <source>
        <dbReference type="Google" id="ProtNLM"/>
    </source>
</evidence>
<proteinExistence type="predicted"/>
<gene>
    <name evidence="2" type="ORF">GCM10009863_55770</name>
</gene>
<comment type="caution">
    <text evidence="2">The sequence shown here is derived from an EMBL/GenBank/DDBJ whole genome shotgun (WGS) entry which is preliminary data.</text>
</comment>
<keyword evidence="3" id="KW-1185">Reference proteome</keyword>
<sequence>MRHTSRHTSTRTLTARRAAAGATAVTAALALALLTAGPATAAPAPGFLKPGDLPPHPSSAWYAGKVTKGLPDPETFCLEGAIPAGNGTYHRSFRTDLDAGAEQVGVTTASPTEAGKLAARLESRVADCAADWLRANPGASASWADYGKVAAGDSAHVYGVHTAPPESEHGVSLFAVVRKGAKVTAVRWSAMGTLTDAPVSPFRTTAEQAATRL</sequence>
<keyword evidence="1" id="KW-0732">Signal</keyword>
<protein>
    <recommendedName>
        <fullName evidence="4">PknH-like extracellular domain-containing protein</fullName>
    </recommendedName>
</protein>
<reference evidence="3" key="1">
    <citation type="journal article" date="2019" name="Int. J. Syst. Evol. Microbiol.">
        <title>The Global Catalogue of Microorganisms (GCM) 10K type strain sequencing project: providing services to taxonomists for standard genome sequencing and annotation.</title>
        <authorList>
            <consortium name="The Broad Institute Genomics Platform"/>
            <consortium name="The Broad Institute Genome Sequencing Center for Infectious Disease"/>
            <person name="Wu L."/>
            <person name="Ma J."/>
        </authorList>
    </citation>
    <scope>NUCLEOTIDE SEQUENCE [LARGE SCALE GENOMIC DNA]</scope>
    <source>
        <strain evidence="3">JCM 16373</strain>
    </source>
</reference>
<dbReference type="Proteomes" id="UP001501447">
    <property type="component" value="Unassembled WGS sequence"/>
</dbReference>
<feature type="chain" id="PRO_5045040866" description="PknH-like extracellular domain-containing protein" evidence="1">
    <location>
        <begin position="42"/>
        <end position="213"/>
    </location>
</feature>
<name>A0ABP6D378_9ACTN</name>
<dbReference type="PROSITE" id="PS51318">
    <property type="entry name" value="TAT"/>
    <property type="match status" value="1"/>
</dbReference>
<feature type="signal peptide" evidence="1">
    <location>
        <begin position="1"/>
        <end position="41"/>
    </location>
</feature>
<dbReference type="InterPro" id="IPR006311">
    <property type="entry name" value="TAT_signal"/>
</dbReference>